<dbReference type="AlphaFoldDB" id="A0A284RUU4"/>
<evidence type="ECO:0000256" key="1">
    <source>
        <dbReference type="SAM" id="MobiDB-lite"/>
    </source>
</evidence>
<dbReference type="EMBL" id="FUEG01000017">
    <property type="protein sequence ID" value="SJL12531.1"/>
    <property type="molecule type" value="Genomic_DNA"/>
</dbReference>
<organism evidence="3 4">
    <name type="scientific">Armillaria ostoyae</name>
    <name type="common">Armillaria root rot fungus</name>
    <dbReference type="NCBI Taxonomy" id="47428"/>
    <lineage>
        <taxon>Eukaryota</taxon>
        <taxon>Fungi</taxon>
        <taxon>Dikarya</taxon>
        <taxon>Basidiomycota</taxon>
        <taxon>Agaricomycotina</taxon>
        <taxon>Agaricomycetes</taxon>
        <taxon>Agaricomycetidae</taxon>
        <taxon>Agaricales</taxon>
        <taxon>Marasmiineae</taxon>
        <taxon>Physalacriaceae</taxon>
        <taxon>Armillaria</taxon>
    </lineage>
</organism>
<accession>A0A284RUU4</accession>
<feature type="compositionally biased region" description="Basic and acidic residues" evidence="1">
    <location>
        <begin position="111"/>
        <end position="121"/>
    </location>
</feature>
<feature type="transmembrane region" description="Helical" evidence="2">
    <location>
        <begin position="20"/>
        <end position="43"/>
    </location>
</feature>
<reference evidence="4" key="1">
    <citation type="journal article" date="2017" name="Nat. Ecol. Evol.">
        <title>Genome expansion and lineage-specific genetic innovations in the forest pathogenic fungi Armillaria.</title>
        <authorList>
            <person name="Sipos G."/>
            <person name="Prasanna A.N."/>
            <person name="Walter M.C."/>
            <person name="O'Connor E."/>
            <person name="Balint B."/>
            <person name="Krizsan K."/>
            <person name="Kiss B."/>
            <person name="Hess J."/>
            <person name="Varga T."/>
            <person name="Slot J."/>
            <person name="Riley R."/>
            <person name="Boka B."/>
            <person name="Rigling D."/>
            <person name="Barry K."/>
            <person name="Lee J."/>
            <person name="Mihaltcheva S."/>
            <person name="LaButti K."/>
            <person name="Lipzen A."/>
            <person name="Waldron R."/>
            <person name="Moloney N.M."/>
            <person name="Sperisen C."/>
            <person name="Kredics L."/>
            <person name="Vagvoelgyi C."/>
            <person name="Patrignani A."/>
            <person name="Fitzpatrick D."/>
            <person name="Nagy I."/>
            <person name="Doyle S."/>
            <person name="Anderson J.B."/>
            <person name="Grigoriev I.V."/>
            <person name="Gueldener U."/>
            <person name="Muensterkoetter M."/>
            <person name="Nagy L.G."/>
        </authorList>
    </citation>
    <scope>NUCLEOTIDE SEQUENCE [LARGE SCALE GENOMIC DNA]</scope>
    <source>
        <strain evidence="4">C18/9</strain>
    </source>
</reference>
<protein>
    <submittedName>
        <fullName evidence="3">Uncharacterized protein</fullName>
    </submittedName>
</protein>
<keyword evidence="2" id="KW-1133">Transmembrane helix</keyword>
<dbReference type="Proteomes" id="UP000219338">
    <property type="component" value="Unassembled WGS sequence"/>
</dbReference>
<sequence length="160" mass="17570">MPATDNQFTAPALKRGTPAWYEAGLILVAIDISLMALAAGCGLRIEVSLSQIWGLLDVARYFTVQAVDALLGKREVAHYFNAYEVDVACISEGVYACTGILRRACGGDPSPERCGEREHHKTTTMPQGSTKDDWDAKTWLANEMKRPVWGGDLLEYGGRY</sequence>
<evidence type="ECO:0000313" key="3">
    <source>
        <dbReference type="EMBL" id="SJL12531.1"/>
    </source>
</evidence>
<name>A0A284RUU4_ARMOS</name>
<keyword evidence="2" id="KW-0472">Membrane</keyword>
<keyword evidence="2" id="KW-0812">Transmembrane</keyword>
<evidence type="ECO:0000313" key="4">
    <source>
        <dbReference type="Proteomes" id="UP000219338"/>
    </source>
</evidence>
<gene>
    <name evidence="3" type="ORF">ARMOST_15959</name>
</gene>
<dbReference type="OrthoDB" id="3113968at2759"/>
<evidence type="ECO:0000256" key="2">
    <source>
        <dbReference type="SAM" id="Phobius"/>
    </source>
</evidence>
<feature type="region of interest" description="Disordered" evidence="1">
    <location>
        <begin position="111"/>
        <end position="132"/>
    </location>
</feature>
<proteinExistence type="predicted"/>
<keyword evidence="4" id="KW-1185">Reference proteome</keyword>